<comment type="caution">
    <text evidence="4">The sequence shown here is derived from an EMBL/GenBank/DDBJ whole genome shotgun (WGS) entry which is preliminary data.</text>
</comment>
<proteinExistence type="predicted"/>
<dbReference type="InterPro" id="IPR009057">
    <property type="entry name" value="Homeodomain-like_sf"/>
</dbReference>
<evidence type="ECO:0000256" key="1">
    <source>
        <dbReference type="ARBA" id="ARBA00023125"/>
    </source>
</evidence>
<feature type="domain" description="HTH tetR-type" evidence="3">
    <location>
        <begin position="7"/>
        <end position="67"/>
    </location>
</feature>
<gene>
    <name evidence="4" type="ORF">GCM10007362_17510</name>
</gene>
<keyword evidence="5" id="KW-1185">Reference proteome</keyword>
<dbReference type="PANTHER" id="PTHR30055:SF226">
    <property type="entry name" value="HTH-TYPE TRANSCRIPTIONAL REGULATOR PKSA"/>
    <property type="match status" value="1"/>
</dbReference>
<dbReference type="InterPro" id="IPR039536">
    <property type="entry name" value="TetR_C_Proteobacteria"/>
</dbReference>
<sequence>MNEDRKDNNRDKMMRIAIDLIASRGYKSVTTLEIATAAGLSEKTLFRNFGSKQNLLEAAFGRFHYKEEMSRIFSERLVGELHADLLLISRNYHEIMNRNRKMILIGLKEAENLPGFLENTSEHPRQLMAFLTEYFKRMNVEGKLIETNAELQAFSFISMNYGIFLSDLVEGTRFPGLSLDAVIEESVRTFVRALTP</sequence>
<name>A0ABQ1ZTP2_9BACL</name>
<evidence type="ECO:0000259" key="3">
    <source>
        <dbReference type="PROSITE" id="PS50977"/>
    </source>
</evidence>
<dbReference type="SUPFAM" id="SSF46689">
    <property type="entry name" value="Homeodomain-like"/>
    <property type="match status" value="1"/>
</dbReference>
<evidence type="ECO:0000313" key="4">
    <source>
        <dbReference type="EMBL" id="GGH75964.1"/>
    </source>
</evidence>
<dbReference type="Pfam" id="PF14246">
    <property type="entry name" value="TetR_C_7"/>
    <property type="match status" value="1"/>
</dbReference>
<dbReference type="Pfam" id="PF00440">
    <property type="entry name" value="TetR_N"/>
    <property type="match status" value="1"/>
</dbReference>
<dbReference type="EMBL" id="BMDD01000002">
    <property type="protein sequence ID" value="GGH75964.1"/>
    <property type="molecule type" value="Genomic_DNA"/>
</dbReference>
<dbReference type="PRINTS" id="PR00455">
    <property type="entry name" value="HTHTETR"/>
</dbReference>
<dbReference type="PANTHER" id="PTHR30055">
    <property type="entry name" value="HTH-TYPE TRANSCRIPTIONAL REGULATOR RUTR"/>
    <property type="match status" value="1"/>
</dbReference>
<feature type="DNA-binding region" description="H-T-H motif" evidence="2">
    <location>
        <begin position="30"/>
        <end position="49"/>
    </location>
</feature>
<dbReference type="Proteomes" id="UP000605427">
    <property type="component" value="Unassembled WGS sequence"/>
</dbReference>
<reference evidence="5" key="1">
    <citation type="journal article" date="2019" name="Int. J. Syst. Evol. Microbiol.">
        <title>The Global Catalogue of Microorganisms (GCM) 10K type strain sequencing project: providing services to taxonomists for standard genome sequencing and annotation.</title>
        <authorList>
            <consortium name="The Broad Institute Genomics Platform"/>
            <consortium name="The Broad Institute Genome Sequencing Center for Infectious Disease"/>
            <person name="Wu L."/>
            <person name="Ma J."/>
        </authorList>
    </citation>
    <scope>NUCLEOTIDE SEQUENCE [LARGE SCALE GENOMIC DNA]</scope>
    <source>
        <strain evidence="5">CCM 8702</strain>
    </source>
</reference>
<dbReference type="InterPro" id="IPR050109">
    <property type="entry name" value="HTH-type_TetR-like_transc_reg"/>
</dbReference>
<keyword evidence="1 2" id="KW-0238">DNA-binding</keyword>
<dbReference type="RefSeq" id="WP_172242352.1">
    <property type="nucleotide sequence ID" value="NZ_BMDD01000002.1"/>
</dbReference>
<dbReference type="PROSITE" id="PS50977">
    <property type="entry name" value="HTH_TETR_2"/>
    <property type="match status" value="1"/>
</dbReference>
<dbReference type="Gene3D" id="1.10.357.10">
    <property type="entry name" value="Tetracycline Repressor, domain 2"/>
    <property type="match status" value="1"/>
</dbReference>
<evidence type="ECO:0000256" key="2">
    <source>
        <dbReference type="PROSITE-ProRule" id="PRU00335"/>
    </source>
</evidence>
<accession>A0ABQ1ZTP2</accession>
<protein>
    <recommendedName>
        <fullName evidence="3">HTH tetR-type domain-containing protein</fullName>
    </recommendedName>
</protein>
<evidence type="ECO:0000313" key="5">
    <source>
        <dbReference type="Proteomes" id="UP000605427"/>
    </source>
</evidence>
<organism evidence="4 5">
    <name type="scientific">Saccharibacillus endophyticus</name>
    <dbReference type="NCBI Taxonomy" id="2060666"/>
    <lineage>
        <taxon>Bacteria</taxon>
        <taxon>Bacillati</taxon>
        <taxon>Bacillota</taxon>
        <taxon>Bacilli</taxon>
        <taxon>Bacillales</taxon>
        <taxon>Paenibacillaceae</taxon>
        <taxon>Saccharibacillus</taxon>
    </lineage>
</organism>
<dbReference type="InterPro" id="IPR001647">
    <property type="entry name" value="HTH_TetR"/>
</dbReference>